<dbReference type="Gene3D" id="1.10.20.10">
    <property type="entry name" value="Histone, subunit A"/>
    <property type="match status" value="1"/>
</dbReference>
<dbReference type="Pfam" id="PF00125">
    <property type="entry name" value="Histone"/>
    <property type="match status" value="1"/>
</dbReference>
<dbReference type="PROSITE" id="PS00046">
    <property type="entry name" value="HISTONE_H2A"/>
    <property type="match status" value="1"/>
</dbReference>
<dbReference type="OrthoDB" id="5340910at2759"/>
<evidence type="ECO:0000256" key="4">
    <source>
        <dbReference type="ARBA" id="ARBA00022454"/>
    </source>
</evidence>
<accession>A0A507FPA0</accession>
<gene>
    <name evidence="13" type="ORF">CcCBS67573_g01861</name>
</gene>
<evidence type="ECO:0000259" key="12">
    <source>
        <dbReference type="Pfam" id="PF16211"/>
    </source>
</evidence>
<keyword evidence="5" id="KW-1017">Isopeptide bond</keyword>
<evidence type="ECO:0000256" key="10">
    <source>
        <dbReference type="SAM" id="MobiDB-lite"/>
    </source>
</evidence>
<dbReference type="Pfam" id="PF16211">
    <property type="entry name" value="Histone_H2A_C"/>
    <property type="match status" value="1"/>
</dbReference>
<reference evidence="13 14" key="1">
    <citation type="journal article" date="2019" name="Sci. Rep.">
        <title>Comparative genomics of chytrid fungi reveal insights into the obligate biotrophic and pathogenic lifestyle of Synchytrium endobioticum.</title>
        <authorList>
            <person name="van de Vossenberg B.T.L.H."/>
            <person name="Warris S."/>
            <person name="Nguyen H.D.T."/>
            <person name="van Gent-Pelzer M.P.E."/>
            <person name="Joly D.L."/>
            <person name="van de Geest H.C."/>
            <person name="Bonants P.J.M."/>
            <person name="Smith D.S."/>
            <person name="Levesque C.A."/>
            <person name="van der Lee T.A.J."/>
        </authorList>
    </citation>
    <scope>NUCLEOTIDE SEQUENCE [LARGE SCALE GENOMIC DNA]</scope>
    <source>
        <strain evidence="13 14">CBS 675.73</strain>
    </source>
</reference>
<dbReference type="InterPro" id="IPR032454">
    <property type="entry name" value="Histone_H2A_C"/>
</dbReference>
<comment type="similarity">
    <text evidence="3">Belongs to the histone H2A family.</text>
</comment>
<name>A0A507FPA0_9FUNG</name>
<evidence type="ECO:0000313" key="14">
    <source>
        <dbReference type="Proteomes" id="UP000320333"/>
    </source>
</evidence>
<dbReference type="FunFam" id="1.10.20.10:FF:000004">
    <property type="entry name" value="Histone H2A"/>
    <property type="match status" value="1"/>
</dbReference>
<keyword evidence="4" id="KW-0158">Chromosome</keyword>
<dbReference type="InterPro" id="IPR032458">
    <property type="entry name" value="Histone_H2A_CS"/>
</dbReference>
<dbReference type="EMBL" id="QEAP01000034">
    <property type="protein sequence ID" value="TPX76857.1"/>
    <property type="molecule type" value="Genomic_DNA"/>
</dbReference>
<keyword evidence="9" id="KW-0544">Nucleosome core</keyword>
<dbReference type="SMART" id="SM00414">
    <property type="entry name" value="H2A"/>
    <property type="match status" value="1"/>
</dbReference>
<dbReference type="InterPro" id="IPR002119">
    <property type="entry name" value="Histone_H2A"/>
</dbReference>
<dbReference type="PRINTS" id="PR00620">
    <property type="entry name" value="HISTONEH2A"/>
</dbReference>
<evidence type="ECO:0000313" key="13">
    <source>
        <dbReference type="EMBL" id="TPX76857.1"/>
    </source>
</evidence>
<evidence type="ECO:0000256" key="7">
    <source>
        <dbReference type="ARBA" id="ARBA00023125"/>
    </source>
</evidence>
<dbReference type="GO" id="GO:0000786">
    <property type="term" value="C:nucleosome"/>
    <property type="evidence" value="ECO:0007669"/>
    <property type="project" value="UniProtKB-KW"/>
</dbReference>
<evidence type="ECO:0000256" key="1">
    <source>
        <dbReference type="ARBA" id="ARBA00004123"/>
    </source>
</evidence>
<dbReference type="CDD" id="cd00074">
    <property type="entry name" value="HFD_H2A"/>
    <property type="match status" value="1"/>
</dbReference>
<evidence type="ECO:0000256" key="3">
    <source>
        <dbReference type="ARBA" id="ARBA00010691"/>
    </source>
</evidence>
<feature type="domain" description="Histone H2A C-terminal" evidence="12">
    <location>
        <begin position="417"/>
        <end position="447"/>
    </location>
</feature>
<dbReference type="GO" id="GO:0030527">
    <property type="term" value="F:structural constituent of chromatin"/>
    <property type="evidence" value="ECO:0007669"/>
    <property type="project" value="InterPro"/>
</dbReference>
<dbReference type="InterPro" id="IPR009072">
    <property type="entry name" value="Histone-fold"/>
</dbReference>
<dbReference type="InterPro" id="IPR007125">
    <property type="entry name" value="H2A/H2B/H3"/>
</dbReference>
<dbReference type="AlphaFoldDB" id="A0A507FPA0"/>
<evidence type="ECO:0000256" key="2">
    <source>
        <dbReference type="ARBA" id="ARBA00004286"/>
    </source>
</evidence>
<dbReference type="GO" id="GO:0046982">
    <property type="term" value="F:protein heterodimerization activity"/>
    <property type="evidence" value="ECO:0007669"/>
    <property type="project" value="InterPro"/>
</dbReference>
<keyword evidence="6" id="KW-0832">Ubl conjugation</keyword>
<evidence type="ECO:0000256" key="9">
    <source>
        <dbReference type="ARBA" id="ARBA00023269"/>
    </source>
</evidence>
<evidence type="ECO:0000259" key="11">
    <source>
        <dbReference type="Pfam" id="PF00125"/>
    </source>
</evidence>
<sequence>MNPTCFSLQSSQLCPEFHPFEIPASPEFTNVREFDAYLLESLDNSTAFISGFASEYECKQFNGHGIRYHLSFMCNYFVTQGVQRCPAAIGAPVEHKPLCESTCKAHIESISNIFQASAICSQLPSDMAASARKSYLQTYGNACESISSKDASFCSKGVYSDVVNSGFSFVQDAVELSAVVQNKQEPTLPHTLTASNWTRAQKLAFILPARDYPWMLSGVAWALGVNGFIAWLYIQAFVIDWDSYSTFSVAPVPEGTVEAFEGMVYRVKRERYGRNADRNRQSLFHELFGNPIEGASFQKSVKKPMNVVIPLRRGHYDNAIPKTSMAGGKGKSSGKAKTGAKSRSSRAGLQFPVGRIHRLLRKGNYAQRVGAGAPVYLAAVLEYLGAEILELAGNAARDNKKTRIIPRHLQLAIRNDEELNKLLGSVTIAQGGVLPNIQPSLLPKKSEIDESGGGAKGGASQEF</sequence>
<feature type="region of interest" description="Disordered" evidence="10">
    <location>
        <begin position="440"/>
        <end position="463"/>
    </location>
</feature>
<keyword evidence="14" id="KW-1185">Reference proteome</keyword>
<feature type="compositionally biased region" description="Basic residues" evidence="10">
    <location>
        <begin position="332"/>
        <end position="344"/>
    </location>
</feature>
<feature type="region of interest" description="Disordered" evidence="10">
    <location>
        <begin position="320"/>
        <end position="344"/>
    </location>
</feature>
<evidence type="ECO:0000256" key="8">
    <source>
        <dbReference type="ARBA" id="ARBA00023242"/>
    </source>
</evidence>
<dbReference type="GO" id="GO:0005634">
    <property type="term" value="C:nucleus"/>
    <property type="evidence" value="ECO:0007669"/>
    <property type="project" value="UniProtKB-SubCell"/>
</dbReference>
<protein>
    <recommendedName>
        <fullName evidence="15">Histone H2A</fullName>
    </recommendedName>
</protein>
<dbReference type="Proteomes" id="UP000320333">
    <property type="component" value="Unassembled WGS sequence"/>
</dbReference>
<dbReference type="SUPFAM" id="SSF47113">
    <property type="entry name" value="Histone-fold"/>
    <property type="match status" value="1"/>
</dbReference>
<evidence type="ECO:0008006" key="15">
    <source>
        <dbReference type="Google" id="ProtNLM"/>
    </source>
</evidence>
<dbReference type="PANTHER" id="PTHR23430">
    <property type="entry name" value="HISTONE H2A"/>
    <property type="match status" value="1"/>
</dbReference>
<feature type="domain" description="Core Histone H2A/H2B/H3" evidence="11">
    <location>
        <begin position="330"/>
        <end position="414"/>
    </location>
</feature>
<keyword evidence="7" id="KW-0238">DNA-binding</keyword>
<evidence type="ECO:0000256" key="5">
    <source>
        <dbReference type="ARBA" id="ARBA00022499"/>
    </source>
</evidence>
<evidence type="ECO:0000256" key="6">
    <source>
        <dbReference type="ARBA" id="ARBA00022843"/>
    </source>
</evidence>
<comment type="subcellular location">
    <subcellularLocation>
        <location evidence="2">Chromosome</location>
    </subcellularLocation>
    <subcellularLocation>
        <location evidence="1">Nucleus</location>
    </subcellularLocation>
</comment>
<proteinExistence type="inferred from homology"/>
<organism evidence="13 14">
    <name type="scientific">Chytriomyces confervae</name>
    <dbReference type="NCBI Taxonomy" id="246404"/>
    <lineage>
        <taxon>Eukaryota</taxon>
        <taxon>Fungi</taxon>
        <taxon>Fungi incertae sedis</taxon>
        <taxon>Chytridiomycota</taxon>
        <taxon>Chytridiomycota incertae sedis</taxon>
        <taxon>Chytridiomycetes</taxon>
        <taxon>Chytridiales</taxon>
        <taxon>Chytriomycetaceae</taxon>
        <taxon>Chytriomyces</taxon>
    </lineage>
</organism>
<keyword evidence="8" id="KW-0539">Nucleus</keyword>
<dbReference type="STRING" id="246404.A0A507FPA0"/>
<dbReference type="GO" id="GO:0003677">
    <property type="term" value="F:DNA binding"/>
    <property type="evidence" value="ECO:0007669"/>
    <property type="project" value="UniProtKB-KW"/>
</dbReference>
<comment type="caution">
    <text evidence="13">The sequence shown here is derived from an EMBL/GenBank/DDBJ whole genome shotgun (WGS) entry which is preliminary data.</text>
</comment>